<name>A0AAQ3KWW5_9LILI</name>
<dbReference type="AlphaFoldDB" id="A0AAQ3KWW5"/>
<dbReference type="Proteomes" id="UP001327560">
    <property type="component" value="Chromosome 7"/>
</dbReference>
<evidence type="ECO:0000313" key="3">
    <source>
        <dbReference type="Proteomes" id="UP001327560"/>
    </source>
</evidence>
<sequence length="96" mass="10325">MAPKRKAKISAHPTNMLPRKTRSANVGMRVGPPTVPSAKKVKLASNGNSKKPTGSKRIVRSTTMKDKFFDIEEPRVASPLEDIAIGGSSEIIIVEA</sequence>
<gene>
    <name evidence="2" type="ORF">Cni_G22545</name>
</gene>
<dbReference type="EMBL" id="CP136896">
    <property type="protein sequence ID" value="WOL13766.1"/>
    <property type="molecule type" value="Genomic_DNA"/>
</dbReference>
<protein>
    <submittedName>
        <fullName evidence="2">Uncharacterized protein</fullName>
    </submittedName>
</protein>
<evidence type="ECO:0000256" key="1">
    <source>
        <dbReference type="SAM" id="MobiDB-lite"/>
    </source>
</evidence>
<keyword evidence="3" id="KW-1185">Reference proteome</keyword>
<evidence type="ECO:0000313" key="2">
    <source>
        <dbReference type="EMBL" id="WOL13766.1"/>
    </source>
</evidence>
<accession>A0AAQ3KWW5</accession>
<feature type="region of interest" description="Disordered" evidence="1">
    <location>
        <begin position="1"/>
        <end position="58"/>
    </location>
</feature>
<proteinExistence type="predicted"/>
<organism evidence="2 3">
    <name type="scientific">Canna indica</name>
    <name type="common">Indian-shot</name>
    <dbReference type="NCBI Taxonomy" id="4628"/>
    <lineage>
        <taxon>Eukaryota</taxon>
        <taxon>Viridiplantae</taxon>
        <taxon>Streptophyta</taxon>
        <taxon>Embryophyta</taxon>
        <taxon>Tracheophyta</taxon>
        <taxon>Spermatophyta</taxon>
        <taxon>Magnoliopsida</taxon>
        <taxon>Liliopsida</taxon>
        <taxon>Zingiberales</taxon>
        <taxon>Cannaceae</taxon>
        <taxon>Canna</taxon>
    </lineage>
</organism>
<reference evidence="2 3" key="1">
    <citation type="submission" date="2023-10" db="EMBL/GenBank/DDBJ databases">
        <title>Chromosome-scale genome assembly provides insights into flower coloration mechanisms of Canna indica.</title>
        <authorList>
            <person name="Li C."/>
        </authorList>
    </citation>
    <scope>NUCLEOTIDE SEQUENCE [LARGE SCALE GENOMIC DNA]</scope>
    <source>
        <tissue evidence="2">Flower</tissue>
    </source>
</reference>